<dbReference type="InterPro" id="IPR045344">
    <property type="entry name" value="C-JID"/>
</dbReference>
<keyword evidence="1" id="KW-0433">Leucine-rich repeat</keyword>
<keyword evidence="5" id="KW-1185">Reference proteome</keyword>
<evidence type="ECO:0000313" key="4">
    <source>
        <dbReference type="EMBL" id="KAG7542560.1"/>
    </source>
</evidence>
<evidence type="ECO:0000259" key="3">
    <source>
        <dbReference type="Pfam" id="PF20160"/>
    </source>
</evidence>
<dbReference type="Pfam" id="PF20160">
    <property type="entry name" value="C-JID"/>
    <property type="match status" value="1"/>
</dbReference>
<reference evidence="4 5" key="1">
    <citation type="submission" date="2020-12" db="EMBL/GenBank/DDBJ databases">
        <title>Concerted genomic and epigenomic changes stabilize Arabidopsis allopolyploids.</title>
        <authorList>
            <person name="Chen Z."/>
        </authorList>
    </citation>
    <scope>NUCLEOTIDE SEQUENCE [LARGE SCALE GENOMIC DNA]</scope>
    <source>
        <strain evidence="4">Allo738</strain>
        <tissue evidence="4">Leaf</tissue>
    </source>
</reference>
<organism evidence="4 5">
    <name type="scientific">Arabidopsis thaliana x Arabidopsis arenosa</name>
    <dbReference type="NCBI Taxonomy" id="1240361"/>
    <lineage>
        <taxon>Eukaryota</taxon>
        <taxon>Viridiplantae</taxon>
        <taxon>Streptophyta</taxon>
        <taxon>Embryophyta</taxon>
        <taxon>Tracheophyta</taxon>
        <taxon>Spermatophyta</taxon>
        <taxon>Magnoliopsida</taxon>
        <taxon>eudicotyledons</taxon>
        <taxon>Gunneridae</taxon>
        <taxon>Pentapetalae</taxon>
        <taxon>rosids</taxon>
        <taxon>malvids</taxon>
        <taxon>Brassicales</taxon>
        <taxon>Brassicaceae</taxon>
        <taxon>Camelineae</taxon>
        <taxon>Arabidopsis</taxon>
    </lineage>
</organism>
<gene>
    <name evidence="4" type="ORF">ISN45_Aa07g025270</name>
</gene>
<comment type="caution">
    <text evidence="4">The sequence shown here is derived from an EMBL/GenBank/DDBJ whole genome shotgun (WGS) entry which is preliminary data.</text>
</comment>
<feature type="domain" description="C-JID" evidence="3">
    <location>
        <begin position="87"/>
        <end position="217"/>
    </location>
</feature>
<evidence type="ECO:0000313" key="5">
    <source>
        <dbReference type="Proteomes" id="UP000694240"/>
    </source>
</evidence>
<evidence type="ECO:0000256" key="2">
    <source>
        <dbReference type="ARBA" id="ARBA00022737"/>
    </source>
</evidence>
<keyword evidence="2" id="KW-0677">Repeat</keyword>
<accession>A0A8T1YCB8</accession>
<evidence type="ECO:0000256" key="1">
    <source>
        <dbReference type="ARBA" id="ARBA00022614"/>
    </source>
</evidence>
<dbReference type="Proteomes" id="UP000694240">
    <property type="component" value="Chromosome 12"/>
</dbReference>
<dbReference type="EMBL" id="JAEFBK010000012">
    <property type="protein sequence ID" value="KAG7542560.1"/>
    <property type="molecule type" value="Genomic_DNA"/>
</dbReference>
<name>A0A8T1YCB8_9BRAS</name>
<proteinExistence type="predicted"/>
<protein>
    <recommendedName>
        <fullName evidence="3">C-JID domain-containing protein</fullName>
    </recommendedName>
</protein>
<sequence>MRGCKRLRNISPNIFGLTGLSNLDFMDCGGVFMALRDAIVMGTMEDHFSCGGNNGTYGEYLKFLKYCKLDVVARELILQLFVMPVALPGGEVPKYFMHRAYGDSLTVTLPRSSLSQEFLRFNACVVVDFPTKGNDWYRFSEISEWYPFLEVNVGFNGTQYWQSFFEDSGLLLHTTDYLFFCSFKIQPTDRPSKLAFNDVKFKFSSSKRIKECGVRLLNVYPYSDYSDGSSEKEYNQQSGEKCDVVIETERSKKRMRMTSGTSGEYITLPCGQIVADTGLTALNLALLLGQGEASPVSSFPCLVGEALCVDSMITEQQDAEIPILYNLFYHSDTIWRDWRNFGEPKS</sequence>
<dbReference type="AlphaFoldDB" id="A0A8T1YCB8"/>